<sequence>MSTPDYPRLADRYSLDQIAGANMGIPTNRDSFFNNEILRGRSWKSWIGHVNNIMITGFPSRNCVEVVLTPGNRSQVIVFTWVVLLSVGKRRNNLLWPGVQRKRSTEH</sequence>
<reference evidence="2" key="1">
    <citation type="journal article" date="2023" name="Front. Plant Sci.">
        <title>Chromosomal-level genome assembly of Melastoma candidum provides insights into trichome evolution.</title>
        <authorList>
            <person name="Zhong Y."/>
            <person name="Wu W."/>
            <person name="Sun C."/>
            <person name="Zou P."/>
            <person name="Liu Y."/>
            <person name="Dai S."/>
            <person name="Zhou R."/>
        </authorList>
    </citation>
    <scope>NUCLEOTIDE SEQUENCE [LARGE SCALE GENOMIC DNA]</scope>
</reference>
<evidence type="ECO:0000313" key="2">
    <source>
        <dbReference type="Proteomes" id="UP001057402"/>
    </source>
</evidence>
<comment type="caution">
    <text evidence="1">The sequence shown here is derived from an EMBL/GenBank/DDBJ whole genome shotgun (WGS) entry which is preliminary data.</text>
</comment>
<name>A0ACB9LLK9_9MYRT</name>
<organism evidence="1 2">
    <name type="scientific">Melastoma candidum</name>
    <dbReference type="NCBI Taxonomy" id="119954"/>
    <lineage>
        <taxon>Eukaryota</taxon>
        <taxon>Viridiplantae</taxon>
        <taxon>Streptophyta</taxon>
        <taxon>Embryophyta</taxon>
        <taxon>Tracheophyta</taxon>
        <taxon>Spermatophyta</taxon>
        <taxon>Magnoliopsida</taxon>
        <taxon>eudicotyledons</taxon>
        <taxon>Gunneridae</taxon>
        <taxon>Pentapetalae</taxon>
        <taxon>rosids</taxon>
        <taxon>malvids</taxon>
        <taxon>Myrtales</taxon>
        <taxon>Melastomataceae</taxon>
        <taxon>Melastomatoideae</taxon>
        <taxon>Melastomateae</taxon>
        <taxon>Melastoma</taxon>
    </lineage>
</organism>
<dbReference type="Proteomes" id="UP001057402">
    <property type="component" value="Chromosome 11"/>
</dbReference>
<gene>
    <name evidence="1" type="ORF">MLD38_036969</name>
</gene>
<accession>A0ACB9LLK9</accession>
<dbReference type="EMBL" id="CM042890">
    <property type="protein sequence ID" value="KAI4312118.1"/>
    <property type="molecule type" value="Genomic_DNA"/>
</dbReference>
<proteinExistence type="predicted"/>
<keyword evidence="2" id="KW-1185">Reference proteome</keyword>
<protein>
    <submittedName>
        <fullName evidence="1">Uncharacterized protein</fullName>
    </submittedName>
</protein>
<evidence type="ECO:0000313" key="1">
    <source>
        <dbReference type="EMBL" id="KAI4312118.1"/>
    </source>
</evidence>